<evidence type="ECO:0000313" key="5">
    <source>
        <dbReference type="EMBL" id="MDT0621259.1"/>
    </source>
</evidence>
<dbReference type="InterPro" id="IPR003362">
    <property type="entry name" value="Bact_transf"/>
</dbReference>
<evidence type="ECO:0000256" key="2">
    <source>
        <dbReference type="SAM" id="Coils"/>
    </source>
</evidence>
<keyword evidence="3" id="KW-1133">Transmembrane helix</keyword>
<reference evidence="5 6" key="1">
    <citation type="submission" date="2023-09" db="EMBL/GenBank/DDBJ databases">
        <authorList>
            <person name="Rey-Velasco X."/>
        </authorList>
    </citation>
    <scope>NUCLEOTIDE SEQUENCE [LARGE SCALE GENOMIC DNA]</scope>
    <source>
        <strain evidence="5 6">P007</strain>
    </source>
</reference>
<sequence>MSNKTILNAIERKSILFIGDFLIIGFSLRNFILRAIDYQDDETLTTKVLIFIIGLVAYFTIAYVLDLYNLEKAPKTLTLTAIRVFSIAFIFTIAEFIITTIIFDFAYWRIHLAVFTIFCPIQLVLWRLLFNYIFKFVPITKRVLYLYDNTTEDSLNKNIGLINGDDEKETHHKVVSTYLNNEISEAESDLNDLKKDVDTWIINTRNYNHFSPKMERKMVNSILERKDIITYTSFYESIYEALPIDSHNDSIYEILQLKNNKIRYVQSITSFCFNFILAFFTGIAFFSVVPFVYIMNIFFNRGPLFYAQLRVGKYGKEYKVYKFRSMVVNAESKGAQMATKNDARITKFGKILRKFRIDELPQILSVIEGNMVFIGPRPERKVFVDKLNEVTPFYNVRHLVKPGITGWAQVKYKYGENMEDSIRKLEYDLYYIKNKSVVLDLRIIFKTVTTILFSRGV</sequence>
<evidence type="ECO:0000256" key="3">
    <source>
        <dbReference type="SAM" id="Phobius"/>
    </source>
</evidence>
<dbReference type="PANTHER" id="PTHR30576">
    <property type="entry name" value="COLANIC BIOSYNTHESIS UDP-GLUCOSE LIPID CARRIER TRANSFERASE"/>
    <property type="match status" value="1"/>
</dbReference>
<feature type="domain" description="Bacterial sugar transferase" evidence="4">
    <location>
        <begin position="273"/>
        <end position="452"/>
    </location>
</feature>
<gene>
    <name evidence="5" type="ORF">RM520_06465</name>
</gene>
<keyword evidence="3" id="KW-0812">Transmembrane</keyword>
<comment type="caution">
    <text evidence="5">The sequence shown here is derived from an EMBL/GenBank/DDBJ whole genome shotgun (WGS) entry which is preliminary data.</text>
</comment>
<dbReference type="PANTHER" id="PTHR30576:SF0">
    <property type="entry name" value="UNDECAPRENYL-PHOSPHATE N-ACETYLGALACTOSAMINYL 1-PHOSPHATE TRANSFERASE-RELATED"/>
    <property type="match status" value="1"/>
</dbReference>
<dbReference type="Pfam" id="PF02397">
    <property type="entry name" value="Bac_transf"/>
    <property type="match status" value="1"/>
</dbReference>
<evidence type="ECO:0000313" key="6">
    <source>
        <dbReference type="Proteomes" id="UP001250662"/>
    </source>
</evidence>
<feature type="coiled-coil region" evidence="2">
    <location>
        <begin position="176"/>
        <end position="203"/>
    </location>
</feature>
<evidence type="ECO:0000259" key="4">
    <source>
        <dbReference type="Pfam" id="PF02397"/>
    </source>
</evidence>
<feature type="transmembrane region" description="Helical" evidence="3">
    <location>
        <begin position="48"/>
        <end position="68"/>
    </location>
</feature>
<feature type="transmembrane region" description="Helical" evidence="3">
    <location>
        <begin position="15"/>
        <end position="36"/>
    </location>
</feature>
<dbReference type="RefSeq" id="WP_311384907.1">
    <property type="nucleotide sequence ID" value="NZ_JAVRHU010000002.1"/>
</dbReference>
<organism evidence="5 6">
    <name type="scientific">Croceitalea vernalis</name>
    <dbReference type="NCBI Taxonomy" id="3075599"/>
    <lineage>
        <taxon>Bacteria</taxon>
        <taxon>Pseudomonadati</taxon>
        <taxon>Bacteroidota</taxon>
        <taxon>Flavobacteriia</taxon>
        <taxon>Flavobacteriales</taxon>
        <taxon>Flavobacteriaceae</taxon>
        <taxon>Croceitalea</taxon>
    </lineage>
</organism>
<keyword evidence="6" id="KW-1185">Reference proteome</keyword>
<dbReference type="Proteomes" id="UP001250662">
    <property type="component" value="Unassembled WGS sequence"/>
</dbReference>
<accession>A0ABU3BGG1</accession>
<name>A0ABU3BGG1_9FLAO</name>
<dbReference type="GO" id="GO:0016740">
    <property type="term" value="F:transferase activity"/>
    <property type="evidence" value="ECO:0007669"/>
    <property type="project" value="UniProtKB-KW"/>
</dbReference>
<evidence type="ECO:0000256" key="1">
    <source>
        <dbReference type="ARBA" id="ARBA00006464"/>
    </source>
</evidence>
<feature type="transmembrane region" description="Helical" evidence="3">
    <location>
        <begin position="80"/>
        <end position="103"/>
    </location>
</feature>
<keyword evidence="5" id="KW-0808">Transferase</keyword>
<feature type="transmembrane region" description="Helical" evidence="3">
    <location>
        <begin position="109"/>
        <end position="134"/>
    </location>
</feature>
<proteinExistence type="inferred from homology"/>
<keyword evidence="2" id="KW-0175">Coiled coil</keyword>
<feature type="transmembrane region" description="Helical" evidence="3">
    <location>
        <begin position="271"/>
        <end position="295"/>
    </location>
</feature>
<comment type="similarity">
    <text evidence="1">Belongs to the bacterial sugar transferase family.</text>
</comment>
<protein>
    <submittedName>
        <fullName evidence="5">Sugar transferase</fullName>
    </submittedName>
</protein>
<dbReference type="EMBL" id="JAVRHU010000002">
    <property type="protein sequence ID" value="MDT0621259.1"/>
    <property type="molecule type" value="Genomic_DNA"/>
</dbReference>
<keyword evidence="3" id="KW-0472">Membrane</keyword>